<reference evidence="4 5" key="1">
    <citation type="journal article" date="2021" name="Comput. Struct. Biotechnol. J.">
        <title>De novo genome assembly of the potent medicinal plant Rehmannia glutinosa using nanopore technology.</title>
        <authorList>
            <person name="Ma L."/>
            <person name="Dong C."/>
            <person name="Song C."/>
            <person name="Wang X."/>
            <person name="Zheng X."/>
            <person name="Niu Y."/>
            <person name="Chen S."/>
            <person name="Feng W."/>
        </authorList>
    </citation>
    <scope>NUCLEOTIDE SEQUENCE [LARGE SCALE GENOMIC DNA]</scope>
    <source>
        <strain evidence="4">DH-2019</strain>
    </source>
</reference>
<evidence type="ECO:0000313" key="5">
    <source>
        <dbReference type="Proteomes" id="UP001318860"/>
    </source>
</evidence>
<dbReference type="Pfam" id="PF01535">
    <property type="entry name" value="PPR"/>
    <property type="match status" value="2"/>
</dbReference>
<protein>
    <recommendedName>
        <fullName evidence="6">Pentatricopeptide repeat-containing protein</fullName>
    </recommendedName>
</protein>
<dbReference type="PANTHER" id="PTHR47934">
    <property type="entry name" value="PENTATRICOPEPTIDE REPEAT-CONTAINING PROTEIN PET309, MITOCHONDRIAL"/>
    <property type="match status" value="1"/>
</dbReference>
<dbReference type="Pfam" id="PF12854">
    <property type="entry name" value="PPR_1"/>
    <property type="match status" value="1"/>
</dbReference>
<comment type="caution">
    <text evidence="4">The sequence shown here is derived from an EMBL/GenBank/DDBJ whole genome shotgun (WGS) entry which is preliminary data.</text>
</comment>
<evidence type="ECO:0000256" key="3">
    <source>
        <dbReference type="PROSITE-ProRule" id="PRU00708"/>
    </source>
</evidence>
<dbReference type="Proteomes" id="UP001318860">
    <property type="component" value="Unassembled WGS sequence"/>
</dbReference>
<gene>
    <name evidence="4" type="ORF">DH2020_012539</name>
</gene>
<keyword evidence="2" id="KW-0677">Repeat</keyword>
<proteinExistence type="inferred from homology"/>
<dbReference type="Gene3D" id="1.25.40.10">
    <property type="entry name" value="Tetratricopeptide repeat domain"/>
    <property type="match status" value="3"/>
</dbReference>
<organism evidence="4 5">
    <name type="scientific">Rehmannia glutinosa</name>
    <name type="common">Chinese foxglove</name>
    <dbReference type="NCBI Taxonomy" id="99300"/>
    <lineage>
        <taxon>Eukaryota</taxon>
        <taxon>Viridiplantae</taxon>
        <taxon>Streptophyta</taxon>
        <taxon>Embryophyta</taxon>
        <taxon>Tracheophyta</taxon>
        <taxon>Spermatophyta</taxon>
        <taxon>Magnoliopsida</taxon>
        <taxon>eudicotyledons</taxon>
        <taxon>Gunneridae</taxon>
        <taxon>Pentapetalae</taxon>
        <taxon>asterids</taxon>
        <taxon>lamiids</taxon>
        <taxon>Lamiales</taxon>
        <taxon>Orobanchaceae</taxon>
        <taxon>Rehmannieae</taxon>
        <taxon>Rehmannia</taxon>
    </lineage>
</organism>
<dbReference type="InterPro" id="IPR051114">
    <property type="entry name" value="Mito_RNA_Proc_CCM1"/>
</dbReference>
<feature type="repeat" description="PPR" evidence="3">
    <location>
        <begin position="175"/>
        <end position="209"/>
    </location>
</feature>
<dbReference type="Pfam" id="PF13041">
    <property type="entry name" value="PPR_2"/>
    <property type="match status" value="1"/>
</dbReference>
<dbReference type="InterPro" id="IPR002885">
    <property type="entry name" value="PPR_rpt"/>
</dbReference>
<dbReference type="NCBIfam" id="TIGR00756">
    <property type="entry name" value="PPR"/>
    <property type="match status" value="4"/>
</dbReference>
<dbReference type="PROSITE" id="PS51375">
    <property type="entry name" value="PPR"/>
    <property type="match status" value="3"/>
</dbReference>
<sequence>MHPFLALRHARRLSTAGAAAAAAATSATKPVTITTIKNKLKRTRDPDEILKVYSSFSAANHPSASRIASRYALESTVRLLVQHQRFSDIETFLDSQKSHPHINQEPFLSSLIRSYGMAGMFENALKTYQQMPQFNTPRSTLSFNALLHACVNSKLFDRVPVYFGEFPSQLGFSPDKFSYGILIKSYCEMDMLDSAIEQMNVMEENGIEISATIFTTILNALYRKGKNDEAEKFWDEMVTNKRCSLDVASYNVRFMHNQKPEGLIEEITNAGLKPNTVTYNLLITFYGENKMMDEVKKVYDEMLKVKDCNPDGSTFRSLVFYLCKHGWVMTGYKVFKQSVKVNKSPNFGTLQILAEGLVKKGHMNEAKDLIWVMNKKFPSNLTRKLAEDLGLAPVSTKDIDSGEKEKAGKDSCLELASASNLQFAVEVRLPLFPLVCSENYWEDVCSHSSSELQSLL</sequence>
<feature type="repeat" description="PPR" evidence="3">
    <location>
        <begin position="210"/>
        <end position="244"/>
    </location>
</feature>
<accession>A0ABR0X097</accession>
<keyword evidence="5" id="KW-1185">Reference proteome</keyword>
<dbReference type="InterPro" id="IPR011990">
    <property type="entry name" value="TPR-like_helical_dom_sf"/>
</dbReference>
<dbReference type="EMBL" id="JABTTQ020000006">
    <property type="protein sequence ID" value="KAK6152900.1"/>
    <property type="molecule type" value="Genomic_DNA"/>
</dbReference>
<comment type="similarity">
    <text evidence="1">Belongs to the PPR family. P subfamily.</text>
</comment>
<evidence type="ECO:0000256" key="1">
    <source>
        <dbReference type="ARBA" id="ARBA00007626"/>
    </source>
</evidence>
<evidence type="ECO:0008006" key="6">
    <source>
        <dbReference type="Google" id="ProtNLM"/>
    </source>
</evidence>
<evidence type="ECO:0000256" key="2">
    <source>
        <dbReference type="ARBA" id="ARBA00022737"/>
    </source>
</evidence>
<feature type="repeat" description="PPR" evidence="3">
    <location>
        <begin position="275"/>
        <end position="310"/>
    </location>
</feature>
<name>A0ABR0X097_REHGL</name>
<dbReference type="PANTHER" id="PTHR47934:SF19">
    <property type="entry name" value="PENTATRICOPEPTIDE REPEAT-CONTAINING PROTEIN MITOCHONDRIAL"/>
    <property type="match status" value="1"/>
</dbReference>
<evidence type="ECO:0000313" key="4">
    <source>
        <dbReference type="EMBL" id="KAK6152900.1"/>
    </source>
</evidence>